<keyword evidence="2" id="KW-1185">Reference proteome</keyword>
<dbReference type="EMBL" id="CAJPEV010007282">
    <property type="protein sequence ID" value="CAG0904683.1"/>
    <property type="molecule type" value="Genomic_DNA"/>
</dbReference>
<dbReference type="EMBL" id="LR906799">
    <property type="protein sequence ID" value="CAD7253974.1"/>
    <property type="molecule type" value="Genomic_DNA"/>
</dbReference>
<organism evidence="1">
    <name type="scientific">Darwinula stevensoni</name>
    <dbReference type="NCBI Taxonomy" id="69355"/>
    <lineage>
        <taxon>Eukaryota</taxon>
        <taxon>Metazoa</taxon>
        <taxon>Ecdysozoa</taxon>
        <taxon>Arthropoda</taxon>
        <taxon>Crustacea</taxon>
        <taxon>Oligostraca</taxon>
        <taxon>Ostracoda</taxon>
        <taxon>Podocopa</taxon>
        <taxon>Podocopida</taxon>
        <taxon>Darwinulocopina</taxon>
        <taxon>Darwinuloidea</taxon>
        <taxon>Darwinulidae</taxon>
        <taxon>Darwinula</taxon>
    </lineage>
</organism>
<sequence length="72" mass="8202">MFMEKEKTDKSKMTGRLPLKLTQEIFHKTYEMKQGQALGLLDQPLSPIRQDGCDGLRSIPLSVLRGVRNPET</sequence>
<accession>A0A7R9FSW5</accession>
<gene>
    <name evidence="1" type="ORF">DSTB1V02_LOCUS13720</name>
</gene>
<evidence type="ECO:0000313" key="2">
    <source>
        <dbReference type="Proteomes" id="UP000677054"/>
    </source>
</evidence>
<reference evidence="1" key="1">
    <citation type="submission" date="2020-11" db="EMBL/GenBank/DDBJ databases">
        <authorList>
            <person name="Tran Van P."/>
        </authorList>
    </citation>
    <scope>NUCLEOTIDE SEQUENCE</scope>
</reference>
<name>A0A7R9FSW5_9CRUS</name>
<dbReference type="AlphaFoldDB" id="A0A7R9FSW5"/>
<evidence type="ECO:0000313" key="1">
    <source>
        <dbReference type="EMBL" id="CAD7253974.1"/>
    </source>
</evidence>
<proteinExistence type="predicted"/>
<dbReference type="Proteomes" id="UP000677054">
    <property type="component" value="Unassembled WGS sequence"/>
</dbReference>
<protein>
    <submittedName>
        <fullName evidence="1">Uncharacterized protein</fullName>
    </submittedName>
</protein>